<dbReference type="InterPro" id="IPR001915">
    <property type="entry name" value="Peptidase_M48"/>
</dbReference>
<evidence type="ECO:0000256" key="2">
    <source>
        <dbReference type="ARBA" id="ARBA00022475"/>
    </source>
</evidence>
<evidence type="ECO:0000313" key="16">
    <source>
        <dbReference type="Proteomes" id="UP000037274"/>
    </source>
</evidence>
<comment type="caution">
    <text evidence="15">The sequence shown here is derived from an EMBL/GenBank/DDBJ whole genome shotgun (WGS) entry which is preliminary data.</text>
</comment>
<keyword evidence="9 11" id="KW-0482">Metalloprotease</keyword>
<gene>
    <name evidence="15" type="ORF">ACH49_18785</name>
</gene>
<comment type="similarity">
    <text evidence="11">Belongs to the peptidase M48 family.</text>
</comment>
<evidence type="ECO:0000256" key="5">
    <source>
        <dbReference type="ARBA" id="ARBA00022723"/>
    </source>
</evidence>
<keyword evidence="4 13" id="KW-0812">Transmembrane</keyword>
<feature type="transmembrane region" description="Helical" evidence="13">
    <location>
        <begin position="51"/>
        <end position="75"/>
    </location>
</feature>
<evidence type="ECO:0000259" key="14">
    <source>
        <dbReference type="Pfam" id="PF01435"/>
    </source>
</evidence>
<feature type="region of interest" description="Disordered" evidence="12">
    <location>
        <begin position="1"/>
        <end position="31"/>
    </location>
</feature>
<keyword evidence="10 13" id="KW-0472">Membrane</keyword>
<organism evidence="15 16">
    <name type="scientific">Streptomyces leeuwenhoekii</name>
    <dbReference type="NCBI Taxonomy" id="1437453"/>
    <lineage>
        <taxon>Bacteria</taxon>
        <taxon>Bacillati</taxon>
        <taxon>Actinomycetota</taxon>
        <taxon>Actinomycetes</taxon>
        <taxon>Kitasatosporales</taxon>
        <taxon>Streptomycetaceae</taxon>
        <taxon>Streptomyces</taxon>
    </lineage>
</organism>
<keyword evidence="8 13" id="KW-1133">Transmembrane helix</keyword>
<evidence type="ECO:0000313" key="15">
    <source>
        <dbReference type="EMBL" id="KMS77877.1"/>
    </source>
</evidence>
<feature type="domain" description="Peptidase M48" evidence="14">
    <location>
        <begin position="118"/>
        <end position="340"/>
    </location>
</feature>
<accession>A0ABR5HWA7</accession>
<keyword evidence="6 11" id="KW-0378">Hydrolase</keyword>
<dbReference type="Pfam" id="PF01435">
    <property type="entry name" value="Peptidase_M48"/>
    <property type="match status" value="1"/>
</dbReference>
<feature type="transmembrane region" description="Helical" evidence="13">
    <location>
        <begin position="81"/>
        <end position="98"/>
    </location>
</feature>
<evidence type="ECO:0000256" key="7">
    <source>
        <dbReference type="ARBA" id="ARBA00022833"/>
    </source>
</evidence>
<dbReference type="PANTHER" id="PTHR43221:SF1">
    <property type="entry name" value="PROTEASE HTPX"/>
    <property type="match status" value="1"/>
</dbReference>
<feature type="compositionally biased region" description="Basic and acidic residues" evidence="12">
    <location>
        <begin position="7"/>
        <end position="18"/>
    </location>
</feature>
<feature type="transmembrane region" description="Helical" evidence="13">
    <location>
        <begin position="223"/>
        <end position="241"/>
    </location>
</feature>
<evidence type="ECO:0000256" key="12">
    <source>
        <dbReference type="SAM" id="MobiDB-lite"/>
    </source>
</evidence>
<sequence length="345" mass="37521">MSLPYDRGTHAGGEKPKQEGSSLSRPDDDLPYRTGRVHIAARRRGVDVTALGGLALHLPQILTGLAVVLGVSYAVAALGGPPWWVPAGWWALSGALVFHRPCERLAARWLLGLRHPTPEEDRRLRAVWREVTARAGVDGDAYQLWVEERDGINAMAAAGHIVGVTRHSLRVLPSSQLAGVLAHELGHHTRGHAWASLLVTWYALPGRLAWRLLLRLLKRIDRLSVGAAAVVTGVLGATAVALATATYGLVLLPLATPYLAAALSRRSELRADEHAAGLGFAQPLMTLLHEEHEREAHERASAAAVGARSGKEWPGRERLIARLLDSHPDAHTRLHHLQARLNSRR</sequence>
<proteinExistence type="inferred from homology"/>
<keyword evidence="16" id="KW-1185">Reference proteome</keyword>
<keyword evidence="7 11" id="KW-0862">Zinc</keyword>
<dbReference type="Proteomes" id="UP000037274">
    <property type="component" value="Unassembled WGS sequence"/>
</dbReference>
<reference evidence="15 16" key="1">
    <citation type="submission" date="2015-06" db="EMBL/GenBank/DDBJ databases">
        <title>Draft genome sequence of Streptomyces leeuwenhoekii C58, which produces the novel lasso peptide, chaxapeptin.</title>
        <authorList>
            <person name="Yi Y."/>
            <person name="Hai D."/>
            <person name="Jaspars M."/>
            <person name="Sheng H."/>
            <person name="Rateb M.E."/>
            <person name="Bull A."/>
            <person name="Goodfellow M."/>
            <person name="Asenjo J.A."/>
            <person name="Ebel R."/>
        </authorList>
    </citation>
    <scope>NUCLEOTIDE SEQUENCE [LARGE SCALE GENOMIC DNA]</scope>
    <source>
        <strain evidence="15 16">C58</strain>
    </source>
</reference>
<evidence type="ECO:0000256" key="13">
    <source>
        <dbReference type="SAM" id="Phobius"/>
    </source>
</evidence>
<name>A0ABR5HWA7_STRLW</name>
<evidence type="ECO:0000256" key="10">
    <source>
        <dbReference type="ARBA" id="ARBA00023136"/>
    </source>
</evidence>
<comment type="subcellular location">
    <subcellularLocation>
        <location evidence="1">Cell membrane</location>
        <topology evidence="1">Multi-pass membrane protein</topology>
    </subcellularLocation>
</comment>
<evidence type="ECO:0000256" key="11">
    <source>
        <dbReference type="RuleBase" id="RU003983"/>
    </source>
</evidence>
<dbReference type="Gene3D" id="3.30.2010.10">
    <property type="entry name" value="Metalloproteases ('zincins'), catalytic domain"/>
    <property type="match status" value="1"/>
</dbReference>
<dbReference type="PANTHER" id="PTHR43221">
    <property type="entry name" value="PROTEASE HTPX"/>
    <property type="match status" value="1"/>
</dbReference>
<evidence type="ECO:0000256" key="9">
    <source>
        <dbReference type="ARBA" id="ARBA00023049"/>
    </source>
</evidence>
<dbReference type="RefSeq" id="WP_048573344.1">
    <property type="nucleotide sequence ID" value="NZ_LFEH01000068.1"/>
</dbReference>
<evidence type="ECO:0000256" key="4">
    <source>
        <dbReference type="ARBA" id="ARBA00022692"/>
    </source>
</evidence>
<keyword evidence="2" id="KW-1003">Cell membrane</keyword>
<evidence type="ECO:0000256" key="8">
    <source>
        <dbReference type="ARBA" id="ARBA00022989"/>
    </source>
</evidence>
<evidence type="ECO:0000256" key="3">
    <source>
        <dbReference type="ARBA" id="ARBA00022670"/>
    </source>
</evidence>
<evidence type="ECO:0000256" key="1">
    <source>
        <dbReference type="ARBA" id="ARBA00004651"/>
    </source>
</evidence>
<keyword evidence="3 11" id="KW-0645">Protease</keyword>
<dbReference type="InterPro" id="IPR050083">
    <property type="entry name" value="HtpX_protease"/>
</dbReference>
<protein>
    <submittedName>
        <fullName evidence="15">Peptidase</fullName>
    </submittedName>
</protein>
<evidence type="ECO:0000256" key="6">
    <source>
        <dbReference type="ARBA" id="ARBA00022801"/>
    </source>
</evidence>
<dbReference type="EMBL" id="LFEH01000068">
    <property type="protein sequence ID" value="KMS77877.1"/>
    <property type="molecule type" value="Genomic_DNA"/>
</dbReference>
<keyword evidence="5" id="KW-0479">Metal-binding</keyword>
<comment type="cofactor">
    <cofactor evidence="11">
        <name>Zn(2+)</name>
        <dbReference type="ChEBI" id="CHEBI:29105"/>
    </cofactor>
    <text evidence="11">Binds 1 zinc ion per subunit.</text>
</comment>